<dbReference type="GO" id="GO:0004017">
    <property type="term" value="F:AMP kinase activity"/>
    <property type="evidence" value="ECO:0007669"/>
    <property type="project" value="UniProtKB-EC"/>
</dbReference>
<feature type="compositionally biased region" description="Basic residues" evidence="1">
    <location>
        <begin position="8"/>
        <end position="17"/>
    </location>
</feature>
<reference evidence="2" key="1">
    <citation type="submission" date="2020-02" db="EMBL/GenBank/DDBJ databases">
        <authorList>
            <person name="Meier V. D."/>
        </authorList>
    </citation>
    <scope>NUCLEOTIDE SEQUENCE</scope>
    <source>
        <strain evidence="2">AVDCRST_MAG64</strain>
    </source>
</reference>
<evidence type="ECO:0000256" key="1">
    <source>
        <dbReference type="SAM" id="MobiDB-lite"/>
    </source>
</evidence>
<dbReference type="AlphaFoldDB" id="A0A6J4N7G7"/>
<organism evidence="2">
    <name type="scientific">uncultured Phycisphaerae bacterium</name>
    <dbReference type="NCBI Taxonomy" id="904963"/>
    <lineage>
        <taxon>Bacteria</taxon>
        <taxon>Pseudomonadati</taxon>
        <taxon>Planctomycetota</taxon>
        <taxon>Phycisphaerae</taxon>
        <taxon>environmental samples</taxon>
    </lineage>
</organism>
<protein>
    <submittedName>
        <fullName evidence="2">Adenylate kinase</fullName>
        <ecNumber evidence="2">2.7.4.3</ecNumber>
    </submittedName>
</protein>
<keyword evidence="2" id="KW-0418">Kinase</keyword>
<dbReference type="EMBL" id="CADCUQ010000152">
    <property type="protein sequence ID" value="CAA9380093.1"/>
    <property type="molecule type" value="Genomic_DNA"/>
</dbReference>
<feature type="non-terminal residue" evidence="2">
    <location>
        <position position="1"/>
    </location>
</feature>
<gene>
    <name evidence="2" type="ORF">AVDCRST_MAG64-566</name>
</gene>
<accession>A0A6J4N7G7</accession>
<evidence type="ECO:0000313" key="2">
    <source>
        <dbReference type="EMBL" id="CAA9380093.1"/>
    </source>
</evidence>
<feature type="compositionally biased region" description="Basic and acidic residues" evidence="1">
    <location>
        <begin position="171"/>
        <end position="189"/>
    </location>
</feature>
<name>A0A6J4N7G7_9BACT</name>
<feature type="compositionally biased region" description="Basic residues" evidence="1">
    <location>
        <begin position="199"/>
        <end position="208"/>
    </location>
</feature>
<keyword evidence="2" id="KW-0808">Transferase</keyword>
<feature type="non-terminal residue" evidence="2">
    <location>
        <position position="216"/>
    </location>
</feature>
<feature type="compositionally biased region" description="Basic and acidic residues" evidence="1">
    <location>
        <begin position="86"/>
        <end position="127"/>
    </location>
</feature>
<feature type="region of interest" description="Disordered" evidence="1">
    <location>
        <begin position="1"/>
        <end position="216"/>
    </location>
</feature>
<dbReference type="EC" id="2.7.4.3" evidence="2"/>
<feature type="compositionally biased region" description="Basic and acidic residues" evidence="1">
    <location>
        <begin position="137"/>
        <end position="160"/>
    </location>
</feature>
<feature type="compositionally biased region" description="Basic and acidic residues" evidence="1">
    <location>
        <begin position="21"/>
        <end position="49"/>
    </location>
</feature>
<sequence length="216" mass="23308">DHSLPHHPLVRRARQRQGHAGQDHRVDPRVPAQLDRRHLPVARPPDRDGPAVLGVLQPRRAGPGRADDPALEAVHQGAGVHQPVPPRDRVPAARRDAAEREAEGAAGRRDRRPRDHLPAGRAGEDGRAAPPPGAEGEPVRRRQRRGDQQADGRVRPRDPPGPRPVPAGADLPDRRDDVADPHPERDRHPGAGAAEGRPGRRARPHRPGRGTAGGGV</sequence>
<proteinExistence type="predicted"/>